<keyword evidence="2" id="KW-1185">Reference proteome</keyword>
<dbReference type="AlphaFoldDB" id="A0A1L3MTQ9"/>
<proteinExistence type="predicted"/>
<name>A0A1L3MTQ9_9BACI</name>
<dbReference type="EMBL" id="CP016020">
    <property type="protein sequence ID" value="APH05727.1"/>
    <property type="molecule type" value="Genomic_DNA"/>
</dbReference>
<reference evidence="1 2" key="1">
    <citation type="journal article" date="2016" name="Sci. Rep.">
        <title>Complete genome sequence and transcriptomic analysis of a novel marine strain Bacillus weihaiensis reveals the mechanism of brown algae degradation.</title>
        <authorList>
            <person name="Zhu Y."/>
            <person name="Chen P."/>
            <person name="Bao Y."/>
            <person name="Men Y."/>
            <person name="Zeng Y."/>
            <person name="Yang J."/>
            <person name="Sun J."/>
            <person name="Sun Y."/>
        </authorList>
    </citation>
    <scope>NUCLEOTIDE SEQUENCE [LARGE SCALE GENOMIC DNA]</scope>
    <source>
        <strain evidence="1 2">Alg07</strain>
    </source>
</reference>
<dbReference type="RefSeq" id="WP_072580520.1">
    <property type="nucleotide sequence ID" value="NZ_CP016020.1"/>
</dbReference>
<dbReference type="OrthoDB" id="2913353at2"/>
<sequence>MKNFVFLIDNGIELKEQKIIASGMMEAVNKIKEVKKQLLNDQQENSKIIFKGVIYENAY</sequence>
<evidence type="ECO:0000313" key="1">
    <source>
        <dbReference type="EMBL" id="APH05727.1"/>
    </source>
</evidence>
<dbReference type="Proteomes" id="UP000181936">
    <property type="component" value="Chromosome"/>
</dbReference>
<evidence type="ECO:0000313" key="2">
    <source>
        <dbReference type="Proteomes" id="UP000181936"/>
    </source>
</evidence>
<organism evidence="1 2">
    <name type="scientific">Bacillus weihaiensis</name>
    <dbReference type="NCBI Taxonomy" id="1547283"/>
    <lineage>
        <taxon>Bacteria</taxon>
        <taxon>Bacillati</taxon>
        <taxon>Bacillota</taxon>
        <taxon>Bacilli</taxon>
        <taxon>Bacillales</taxon>
        <taxon>Bacillaceae</taxon>
        <taxon>Bacillus</taxon>
    </lineage>
</organism>
<gene>
    <name evidence="1" type="ORF">A9C19_13855</name>
</gene>
<accession>A0A1L3MTQ9</accession>
<dbReference type="KEGG" id="bwh:A9C19_13855"/>
<protein>
    <submittedName>
        <fullName evidence="1">Uncharacterized protein</fullName>
    </submittedName>
</protein>